<proteinExistence type="predicted"/>
<keyword evidence="4" id="KW-1185">Reference proteome</keyword>
<reference evidence="3 4" key="1">
    <citation type="journal article" date="2015" name="Fungal Genet. Biol.">
        <title>Evolution of novel wood decay mechanisms in Agaricales revealed by the genome sequences of Fistulina hepatica and Cylindrobasidium torrendii.</title>
        <authorList>
            <person name="Floudas D."/>
            <person name="Held B.W."/>
            <person name="Riley R."/>
            <person name="Nagy L.G."/>
            <person name="Koehler G."/>
            <person name="Ransdell A.S."/>
            <person name="Younus H."/>
            <person name="Chow J."/>
            <person name="Chiniquy J."/>
            <person name="Lipzen A."/>
            <person name="Tritt A."/>
            <person name="Sun H."/>
            <person name="Haridas S."/>
            <person name="LaButti K."/>
            <person name="Ohm R.A."/>
            <person name="Kues U."/>
            <person name="Blanchette R.A."/>
            <person name="Grigoriev I.V."/>
            <person name="Minto R.E."/>
            <person name="Hibbett D.S."/>
        </authorList>
    </citation>
    <scope>NUCLEOTIDE SEQUENCE [LARGE SCALE GENOMIC DNA]</scope>
    <source>
        <strain evidence="3 4">FP15055 ss-10</strain>
    </source>
</reference>
<feature type="region of interest" description="Disordered" evidence="2">
    <location>
        <begin position="1"/>
        <end position="70"/>
    </location>
</feature>
<dbReference type="Proteomes" id="UP000054007">
    <property type="component" value="Unassembled WGS sequence"/>
</dbReference>
<organism evidence="3 4">
    <name type="scientific">Cylindrobasidium torrendii FP15055 ss-10</name>
    <dbReference type="NCBI Taxonomy" id="1314674"/>
    <lineage>
        <taxon>Eukaryota</taxon>
        <taxon>Fungi</taxon>
        <taxon>Dikarya</taxon>
        <taxon>Basidiomycota</taxon>
        <taxon>Agaricomycotina</taxon>
        <taxon>Agaricomycetes</taxon>
        <taxon>Agaricomycetidae</taxon>
        <taxon>Agaricales</taxon>
        <taxon>Marasmiineae</taxon>
        <taxon>Physalacriaceae</taxon>
        <taxon>Cylindrobasidium</taxon>
    </lineage>
</organism>
<evidence type="ECO:0000256" key="2">
    <source>
        <dbReference type="SAM" id="MobiDB-lite"/>
    </source>
</evidence>
<name>A0A0D7BIW1_9AGAR</name>
<evidence type="ECO:0000313" key="4">
    <source>
        <dbReference type="Proteomes" id="UP000054007"/>
    </source>
</evidence>
<feature type="coiled-coil region" evidence="1">
    <location>
        <begin position="160"/>
        <end position="208"/>
    </location>
</feature>
<dbReference type="AlphaFoldDB" id="A0A0D7BIW1"/>
<feature type="compositionally biased region" description="Low complexity" evidence="2">
    <location>
        <begin position="17"/>
        <end position="29"/>
    </location>
</feature>
<evidence type="ECO:0000313" key="3">
    <source>
        <dbReference type="EMBL" id="KIY69581.1"/>
    </source>
</evidence>
<keyword evidence="1" id="KW-0175">Coiled coil</keyword>
<dbReference type="EMBL" id="KN880481">
    <property type="protein sequence ID" value="KIY69581.1"/>
    <property type="molecule type" value="Genomic_DNA"/>
</dbReference>
<gene>
    <name evidence="3" type="ORF">CYLTODRAFT_452453</name>
</gene>
<protein>
    <submittedName>
        <fullName evidence="3">Uncharacterized protein</fullName>
    </submittedName>
</protein>
<accession>A0A0D7BIW1</accession>
<evidence type="ECO:0000256" key="1">
    <source>
        <dbReference type="SAM" id="Coils"/>
    </source>
</evidence>
<sequence>MSLPPTSRPANRPPSKARFAARSRQASAQVENRPPRDAVEPSRQCRGASALDRHRRHRMEPYNKQGRASTTDDTVEFYSALNFIEEVLAAPQNHTHLDYLDKDVNMDGLTGTNTFAERQVATVDIATNCLRCEQHDRRLIAVEVELKATRKAYMETLLLLKQAETAQKETDKTLDSAIQQRDKALKDLEKANEKLLQKDRTIKDIQIAGAVGWRTAGKMLQQTYRGVHPGVQKVLANLNASKAQRDACSVLISSIHTFDAEELPLMERIELFSSKVAATPADVKNALWCPPPTVSSPKTKPKKLDRAKKALVFSAPPAPSRPSTFKHQPSIANSALRTRDGTTKSRSVRYTPYGPSPWGNVLSKQYRTSDAEDDILDFGTNVEFTDHLANPEVEPSPSVGESEPLSMAALCMKMKAMSAIGDAGV</sequence>